<organism evidence="12 13">
    <name type="scientific">Lactuca virosa</name>
    <dbReference type="NCBI Taxonomy" id="75947"/>
    <lineage>
        <taxon>Eukaryota</taxon>
        <taxon>Viridiplantae</taxon>
        <taxon>Streptophyta</taxon>
        <taxon>Embryophyta</taxon>
        <taxon>Tracheophyta</taxon>
        <taxon>Spermatophyta</taxon>
        <taxon>Magnoliopsida</taxon>
        <taxon>eudicotyledons</taxon>
        <taxon>Gunneridae</taxon>
        <taxon>Pentapetalae</taxon>
        <taxon>asterids</taxon>
        <taxon>campanulids</taxon>
        <taxon>Asterales</taxon>
        <taxon>Asteraceae</taxon>
        <taxon>Cichorioideae</taxon>
        <taxon>Cichorieae</taxon>
        <taxon>Lactucinae</taxon>
        <taxon>Lactuca</taxon>
    </lineage>
</organism>
<evidence type="ECO:0000256" key="8">
    <source>
        <dbReference type="ARBA" id="ARBA00023010"/>
    </source>
</evidence>
<dbReference type="GO" id="GO:0006886">
    <property type="term" value="P:intracellular protein transport"/>
    <property type="evidence" value="ECO:0007669"/>
    <property type="project" value="InterPro"/>
</dbReference>
<evidence type="ECO:0000256" key="10">
    <source>
        <dbReference type="SAM" id="MobiDB-lite"/>
    </source>
</evidence>
<evidence type="ECO:0000256" key="11">
    <source>
        <dbReference type="SAM" id="Phobius"/>
    </source>
</evidence>
<evidence type="ECO:0000256" key="3">
    <source>
        <dbReference type="ARBA" id="ARBA00022448"/>
    </source>
</evidence>
<keyword evidence="4 11" id="KW-0812">Transmembrane</keyword>
<comment type="similarity">
    <text evidence="2">Belongs to the SEC61-beta family.</text>
</comment>
<dbReference type="InterPro" id="IPR030671">
    <property type="entry name" value="Sec61-beta/Sbh"/>
</dbReference>
<dbReference type="Pfam" id="PF03911">
    <property type="entry name" value="Sec61_beta"/>
    <property type="match status" value="1"/>
</dbReference>
<dbReference type="Proteomes" id="UP001157418">
    <property type="component" value="Unassembled WGS sequence"/>
</dbReference>
<dbReference type="AlphaFoldDB" id="A0AAU9PQU5"/>
<keyword evidence="7 11" id="KW-1133">Transmembrane helix</keyword>
<feature type="region of interest" description="Disordered" evidence="10">
    <location>
        <begin position="1"/>
        <end position="59"/>
    </location>
</feature>
<keyword evidence="13" id="KW-1185">Reference proteome</keyword>
<evidence type="ECO:0000256" key="1">
    <source>
        <dbReference type="ARBA" id="ARBA00004389"/>
    </source>
</evidence>
<sequence>MVRGSSQSQSSSSSSNSRPGPVGVAPRGSPAATAGLRRRRLATGSSSGVSNGTGGNTGGNMLRFYTDDAPGVKITPTVVLVMSVCFIGFVTALHVFGSIVAVKQINHKQLHQSGWRSVQAEKEMDEIEVWDDNRREGVVFRIDLQVHYLASFCRSSVRHQFATPVSPSKSVGVWYKSISFVGY</sequence>
<feature type="transmembrane region" description="Helical" evidence="11">
    <location>
        <begin position="78"/>
        <end position="102"/>
    </location>
</feature>
<keyword evidence="3" id="KW-0813">Transport</keyword>
<evidence type="ECO:0000256" key="9">
    <source>
        <dbReference type="ARBA" id="ARBA00023136"/>
    </source>
</evidence>
<proteinExistence type="inferred from homology"/>
<comment type="subcellular location">
    <subcellularLocation>
        <location evidence="1">Endoplasmic reticulum membrane</location>
        <topology evidence="1">Single-pass membrane protein</topology>
    </subcellularLocation>
</comment>
<evidence type="ECO:0000256" key="6">
    <source>
        <dbReference type="ARBA" id="ARBA00022927"/>
    </source>
</evidence>
<reference evidence="12 13" key="1">
    <citation type="submission" date="2022-01" db="EMBL/GenBank/DDBJ databases">
        <authorList>
            <person name="Xiong W."/>
            <person name="Schranz E."/>
        </authorList>
    </citation>
    <scope>NUCLEOTIDE SEQUENCE [LARGE SCALE GENOMIC DNA]</scope>
</reference>
<evidence type="ECO:0000256" key="7">
    <source>
        <dbReference type="ARBA" id="ARBA00022989"/>
    </source>
</evidence>
<keyword evidence="6" id="KW-0653">Protein transport</keyword>
<feature type="compositionally biased region" description="Low complexity" evidence="10">
    <location>
        <begin position="1"/>
        <end position="17"/>
    </location>
</feature>
<evidence type="ECO:0000256" key="5">
    <source>
        <dbReference type="ARBA" id="ARBA00022824"/>
    </source>
</evidence>
<evidence type="ECO:0000256" key="2">
    <source>
        <dbReference type="ARBA" id="ARBA00006103"/>
    </source>
</evidence>
<evidence type="ECO:0000256" key="4">
    <source>
        <dbReference type="ARBA" id="ARBA00022692"/>
    </source>
</evidence>
<accession>A0AAU9PQU5</accession>
<gene>
    <name evidence="12" type="ORF">LVIROSA_LOCUS37900</name>
</gene>
<name>A0AAU9PQU5_9ASTR</name>
<protein>
    <recommendedName>
        <fullName evidence="14">Protein transport protein Sec61 subunit beta</fullName>
    </recommendedName>
</protein>
<comment type="caution">
    <text evidence="12">The sequence shown here is derived from an EMBL/GenBank/DDBJ whole genome shotgun (WGS) entry which is preliminary data.</text>
</comment>
<keyword evidence="9 11" id="KW-0472">Membrane</keyword>
<keyword evidence="5" id="KW-0256">Endoplasmic reticulum</keyword>
<dbReference type="GO" id="GO:0005784">
    <property type="term" value="C:Sec61 translocon complex"/>
    <property type="evidence" value="ECO:0007669"/>
    <property type="project" value="InterPro"/>
</dbReference>
<dbReference type="PANTHER" id="PTHR13509">
    <property type="entry name" value="SEC61 SUBUNIT BETA"/>
    <property type="match status" value="1"/>
</dbReference>
<evidence type="ECO:0000313" key="12">
    <source>
        <dbReference type="EMBL" id="CAH1452611.1"/>
    </source>
</evidence>
<dbReference type="EMBL" id="CAKMRJ010005745">
    <property type="protein sequence ID" value="CAH1452611.1"/>
    <property type="molecule type" value="Genomic_DNA"/>
</dbReference>
<evidence type="ECO:0008006" key="14">
    <source>
        <dbReference type="Google" id="ProtNLM"/>
    </source>
</evidence>
<evidence type="ECO:0000313" key="13">
    <source>
        <dbReference type="Proteomes" id="UP001157418"/>
    </source>
</evidence>
<keyword evidence="8" id="KW-0811">Translocation</keyword>
<dbReference type="InterPro" id="IPR016482">
    <property type="entry name" value="SecG/Sec61-beta/Sbh"/>
</dbReference>